<dbReference type="EMBL" id="RXIC02000021">
    <property type="protein sequence ID" value="KAB1218352.1"/>
    <property type="molecule type" value="Genomic_DNA"/>
</dbReference>
<evidence type="ECO:0000313" key="13">
    <source>
        <dbReference type="Proteomes" id="UP000516437"/>
    </source>
</evidence>
<keyword evidence="4" id="KW-0723">Serine/threonine-protein kinase</keyword>
<evidence type="ECO:0000256" key="7">
    <source>
        <dbReference type="ARBA" id="ARBA00022777"/>
    </source>
</evidence>
<keyword evidence="7" id="KW-0418">Kinase</keyword>
<feature type="domain" description="Protein kinase" evidence="11">
    <location>
        <begin position="78"/>
        <end position="359"/>
    </location>
</feature>
<reference evidence="12 13" key="1">
    <citation type="journal article" date="2019" name="Plant Biotechnol. J.">
        <title>The red bayberry genome and genetic basis of sex determination.</title>
        <authorList>
            <person name="Jia H.M."/>
            <person name="Jia H.J."/>
            <person name="Cai Q.L."/>
            <person name="Wang Y."/>
            <person name="Zhao H.B."/>
            <person name="Yang W.F."/>
            <person name="Wang G.Y."/>
            <person name="Li Y.H."/>
            <person name="Zhan D.L."/>
            <person name="Shen Y.T."/>
            <person name="Niu Q.F."/>
            <person name="Chang L."/>
            <person name="Qiu J."/>
            <person name="Zhao L."/>
            <person name="Xie H.B."/>
            <person name="Fu W.Y."/>
            <person name="Jin J."/>
            <person name="Li X.W."/>
            <person name="Jiao Y."/>
            <person name="Zhou C.C."/>
            <person name="Tu T."/>
            <person name="Chai C.Y."/>
            <person name="Gao J.L."/>
            <person name="Fan L.J."/>
            <person name="van de Weg E."/>
            <person name="Wang J.Y."/>
            <person name="Gao Z.S."/>
        </authorList>
    </citation>
    <scope>NUCLEOTIDE SEQUENCE [LARGE SCALE GENOMIC DNA]</scope>
    <source>
        <tissue evidence="12">Leaves</tissue>
    </source>
</reference>
<dbReference type="EC" id="2.7.11.1" evidence="2"/>
<dbReference type="SUPFAM" id="SSF56112">
    <property type="entry name" value="Protein kinase-like (PK-like)"/>
    <property type="match status" value="1"/>
</dbReference>
<dbReference type="Gene3D" id="3.30.200.20">
    <property type="entry name" value="Phosphorylase Kinase, domain 1"/>
    <property type="match status" value="1"/>
</dbReference>
<evidence type="ECO:0000256" key="5">
    <source>
        <dbReference type="ARBA" id="ARBA00022679"/>
    </source>
</evidence>
<dbReference type="PANTHER" id="PTHR45621">
    <property type="entry name" value="OS01G0588500 PROTEIN-RELATED"/>
    <property type="match status" value="1"/>
</dbReference>
<keyword evidence="3" id="KW-1003">Cell membrane</keyword>
<dbReference type="GO" id="GO:0004674">
    <property type="term" value="F:protein serine/threonine kinase activity"/>
    <property type="evidence" value="ECO:0007669"/>
    <property type="project" value="UniProtKB-KW"/>
</dbReference>
<evidence type="ECO:0000256" key="4">
    <source>
        <dbReference type="ARBA" id="ARBA00022527"/>
    </source>
</evidence>
<dbReference type="CDD" id="cd14066">
    <property type="entry name" value="STKc_IRAK"/>
    <property type="match status" value="1"/>
</dbReference>
<comment type="caution">
    <text evidence="12">The sequence shown here is derived from an EMBL/GenBank/DDBJ whole genome shotgun (WGS) entry which is preliminary data.</text>
</comment>
<evidence type="ECO:0000256" key="9">
    <source>
        <dbReference type="ARBA" id="ARBA00022840"/>
    </source>
</evidence>
<evidence type="ECO:0000256" key="10">
    <source>
        <dbReference type="SAM" id="MobiDB-lite"/>
    </source>
</evidence>
<dbReference type="InterPro" id="IPR011009">
    <property type="entry name" value="Kinase-like_dom_sf"/>
</dbReference>
<proteinExistence type="predicted"/>
<dbReference type="OrthoDB" id="4062651at2759"/>
<feature type="region of interest" description="Disordered" evidence="10">
    <location>
        <begin position="378"/>
        <end position="424"/>
    </location>
</feature>
<evidence type="ECO:0000256" key="2">
    <source>
        <dbReference type="ARBA" id="ARBA00012513"/>
    </source>
</evidence>
<dbReference type="AlphaFoldDB" id="A0A6A1VZG7"/>
<dbReference type="Gene3D" id="1.10.510.10">
    <property type="entry name" value="Transferase(Phosphotransferase) domain 1"/>
    <property type="match status" value="1"/>
</dbReference>
<feature type="compositionally biased region" description="Basic and acidic residues" evidence="10">
    <location>
        <begin position="378"/>
        <end position="411"/>
    </location>
</feature>
<dbReference type="InterPro" id="IPR050823">
    <property type="entry name" value="Plant_Ser_Thr_Prot_Kinase"/>
</dbReference>
<dbReference type="Pfam" id="PF07714">
    <property type="entry name" value="PK_Tyr_Ser-Thr"/>
    <property type="match status" value="1"/>
</dbReference>
<evidence type="ECO:0000256" key="3">
    <source>
        <dbReference type="ARBA" id="ARBA00022475"/>
    </source>
</evidence>
<keyword evidence="3" id="KW-0472">Membrane</keyword>
<organism evidence="12 13">
    <name type="scientific">Morella rubra</name>
    <name type="common">Chinese bayberry</name>
    <dbReference type="NCBI Taxonomy" id="262757"/>
    <lineage>
        <taxon>Eukaryota</taxon>
        <taxon>Viridiplantae</taxon>
        <taxon>Streptophyta</taxon>
        <taxon>Embryophyta</taxon>
        <taxon>Tracheophyta</taxon>
        <taxon>Spermatophyta</taxon>
        <taxon>Magnoliopsida</taxon>
        <taxon>eudicotyledons</taxon>
        <taxon>Gunneridae</taxon>
        <taxon>Pentapetalae</taxon>
        <taxon>rosids</taxon>
        <taxon>fabids</taxon>
        <taxon>Fagales</taxon>
        <taxon>Myricaceae</taxon>
        <taxon>Morella</taxon>
    </lineage>
</organism>
<dbReference type="FunFam" id="3.30.200.20:FF:000228">
    <property type="entry name" value="Serine/threonine-protein kinase BIK1"/>
    <property type="match status" value="1"/>
</dbReference>
<dbReference type="InterPro" id="IPR008271">
    <property type="entry name" value="Ser/Thr_kinase_AS"/>
</dbReference>
<dbReference type="GO" id="GO:0005524">
    <property type="term" value="F:ATP binding"/>
    <property type="evidence" value="ECO:0007669"/>
    <property type="project" value="UniProtKB-KW"/>
</dbReference>
<evidence type="ECO:0000313" key="12">
    <source>
        <dbReference type="EMBL" id="KAB1218352.1"/>
    </source>
</evidence>
<sequence>MAFKKTTWKSILPGCFKAKTPPSETKLPASKQSSFRRVSLSDLSNSSFSVVSDLSSSLVGSNLHVFTLEELKVITHYLSKSNFLGEGGFGPVYKGFIDDKLRPGLEARPVAVKVLDLDGKQGHREWLAEVIFLGQLRHTHLVNLVGYCCEDEHRLLVYEYMERGNLENQLFRRYSATLPWLTRIKIAIGAAKGLDFLHEEEKPVIYRDFKASNILLDSDYNAKLSDFGLATDGPEGDDTHVTTRVMGTEGYAAPEYIMTGHLTTMSDVFSYGVVLLELLTGRRSVDKSRPSREQNLVEWARPLLKDPHKLERIMDPRLEGQYSTEGARKAALLAYQCLSQHPKSRPTMTIVVRTLEPLLDANDIPSGPFVYVVPTEDQKKESGVLRDGHEGENESDIAKYENRDEQKDEDKKKKRCHRQRKGHRYRHGIKTLRYRAVYSDTALYKIHGTSLYCTKPEPLPERA</sequence>
<name>A0A6A1VZG7_9ROSI</name>
<evidence type="ECO:0000256" key="1">
    <source>
        <dbReference type="ARBA" id="ARBA00004236"/>
    </source>
</evidence>
<dbReference type="Proteomes" id="UP000516437">
    <property type="component" value="Chromosome 3"/>
</dbReference>
<dbReference type="PROSITE" id="PS00108">
    <property type="entry name" value="PROTEIN_KINASE_ST"/>
    <property type="match status" value="1"/>
</dbReference>
<gene>
    <name evidence="12" type="ORF">CJ030_MR3G026232</name>
</gene>
<comment type="subcellular location">
    <subcellularLocation>
        <location evidence="1">Cell membrane</location>
    </subcellularLocation>
</comment>
<feature type="compositionally biased region" description="Basic residues" evidence="10">
    <location>
        <begin position="412"/>
        <end position="424"/>
    </location>
</feature>
<dbReference type="GO" id="GO:0006952">
    <property type="term" value="P:defense response"/>
    <property type="evidence" value="ECO:0007669"/>
    <property type="project" value="UniProtKB-KW"/>
</dbReference>
<evidence type="ECO:0000259" key="11">
    <source>
        <dbReference type="PROSITE" id="PS50011"/>
    </source>
</evidence>
<keyword evidence="6" id="KW-0547">Nucleotide-binding</keyword>
<keyword evidence="8" id="KW-0611">Plant defense</keyword>
<dbReference type="InterPro" id="IPR000719">
    <property type="entry name" value="Prot_kinase_dom"/>
</dbReference>
<evidence type="ECO:0000256" key="6">
    <source>
        <dbReference type="ARBA" id="ARBA00022741"/>
    </source>
</evidence>
<keyword evidence="5" id="KW-0808">Transferase</keyword>
<dbReference type="PROSITE" id="PS50011">
    <property type="entry name" value="PROTEIN_KINASE_DOM"/>
    <property type="match status" value="1"/>
</dbReference>
<evidence type="ECO:0000256" key="8">
    <source>
        <dbReference type="ARBA" id="ARBA00022821"/>
    </source>
</evidence>
<accession>A0A6A1VZG7</accession>
<dbReference type="GO" id="GO:0005886">
    <property type="term" value="C:plasma membrane"/>
    <property type="evidence" value="ECO:0007669"/>
    <property type="project" value="UniProtKB-SubCell"/>
</dbReference>
<protein>
    <recommendedName>
        <fullName evidence="2">non-specific serine/threonine protein kinase</fullName>
        <ecNumber evidence="2">2.7.11.1</ecNumber>
    </recommendedName>
</protein>
<dbReference type="FunFam" id="1.10.510.10:FF:000258">
    <property type="entry name" value="Probable serine/threonine-protein kinase PBL8"/>
    <property type="match status" value="1"/>
</dbReference>
<keyword evidence="13" id="KW-1185">Reference proteome</keyword>
<keyword evidence="9" id="KW-0067">ATP-binding</keyword>
<dbReference type="InterPro" id="IPR001245">
    <property type="entry name" value="Ser-Thr/Tyr_kinase_cat_dom"/>
</dbReference>